<dbReference type="AlphaFoldDB" id="A0A9W6KQY1"/>
<gene>
    <name evidence="1" type="ORF">GCM10017581_076960</name>
</gene>
<evidence type="ECO:0000313" key="1">
    <source>
        <dbReference type="EMBL" id="GLL05948.1"/>
    </source>
</evidence>
<evidence type="ECO:0000313" key="2">
    <source>
        <dbReference type="Proteomes" id="UP001143480"/>
    </source>
</evidence>
<dbReference type="InterPro" id="IPR029063">
    <property type="entry name" value="SAM-dependent_MTases_sf"/>
</dbReference>
<dbReference type="Proteomes" id="UP001143480">
    <property type="component" value="Unassembled WGS sequence"/>
</dbReference>
<dbReference type="InterPro" id="IPR006764">
    <property type="entry name" value="SAM_dep_MeTrfase_SAV2177_type"/>
</dbReference>
<comment type="caution">
    <text evidence="1">The sequence shown here is derived from an EMBL/GenBank/DDBJ whole genome shotgun (WGS) entry which is preliminary data.</text>
</comment>
<protein>
    <submittedName>
        <fullName evidence="1">Uncharacterized protein</fullName>
    </submittedName>
</protein>
<proteinExistence type="predicted"/>
<dbReference type="Gene3D" id="3.40.50.150">
    <property type="entry name" value="Vaccinia Virus protein VP39"/>
    <property type="match status" value="1"/>
</dbReference>
<keyword evidence="2" id="KW-1185">Reference proteome</keyword>
<name>A0A9W6KQY1_9ACTN</name>
<sequence>MLGGPAPRDTGGIVAEPLDTERAHPAHVYDFLLGGTDNFPADRAAAAEG</sequence>
<dbReference type="Pfam" id="PF04672">
    <property type="entry name" value="Methyltransf_19"/>
    <property type="match status" value="1"/>
</dbReference>
<dbReference type="EMBL" id="BSFP01000065">
    <property type="protein sequence ID" value="GLL05948.1"/>
    <property type="molecule type" value="Genomic_DNA"/>
</dbReference>
<organism evidence="1 2">
    <name type="scientific">Dactylosporangium matsuzakiense</name>
    <dbReference type="NCBI Taxonomy" id="53360"/>
    <lineage>
        <taxon>Bacteria</taxon>
        <taxon>Bacillati</taxon>
        <taxon>Actinomycetota</taxon>
        <taxon>Actinomycetes</taxon>
        <taxon>Micromonosporales</taxon>
        <taxon>Micromonosporaceae</taxon>
        <taxon>Dactylosporangium</taxon>
    </lineage>
</organism>
<reference evidence="1" key="1">
    <citation type="journal article" date="2014" name="Int. J. Syst. Evol. Microbiol.">
        <title>Complete genome sequence of Corynebacterium casei LMG S-19264T (=DSM 44701T), isolated from a smear-ripened cheese.</title>
        <authorList>
            <consortium name="US DOE Joint Genome Institute (JGI-PGF)"/>
            <person name="Walter F."/>
            <person name="Albersmeier A."/>
            <person name="Kalinowski J."/>
            <person name="Ruckert C."/>
        </authorList>
    </citation>
    <scope>NUCLEOTIDE SEQUENCE</scope>
    <source>
        <strain evidence="1">VKM Ac-1321</strain>
    </source>
</reference>
<reference evidence="1" key="2">
    <citation type="submission" date="2023-01" db="EMBL/GenBank/DDBJ databases">
        <authorList>
            <person name="Sun Q."/>
            <person name="Evtushenko L."/>
        </authorList>
    </citation>
    <scope>NUCLEOTIDE SEQUENCE</scope>
    <source>
        <strain evidence="1">VKM Ac-1321</strain>
    </source>
</reference>
<accession>A0A9W6KQY1</accession>